<dbReference type="Gene3D" id="2.60.40.2030">
    <property type="match status" value="3"/>
</dbReference>
<evidence type="ECO:0000256" key="2">
    <source>
        <dbReference type="ARBA" id="ARBA00022525"/>
    </source>
</evidence>
<dbReference type="InterPro" id="IPR018511">
    <property type="entry name" value="Hemolysin-typ_Ca-bd_CS"/>
</dbReference>
<dbReference type="InterPro" id="IPR013783">
    <property type="entry name" value="Ig-like_fold"/>
</dbReference>
<dbReference type="InterPro" id="IPR011049">
    <property type="entry name" value="Serralysin-like_metalloprot_C"/>
</dbReference>
<evidence type="ECO:0000313" key="7">
    <source>
        <dbReference type="EMBL" id="RUT05902.1"/>
    </source>
</evidence>
<keyword evidence="3" id="KW-0732">Signal</keyword>
<dbReference type="InterPro" id="IPR002126">
    <property type="entry name" value="Cadherin-like_dom"/>
</dbReference>
<sequence>MVSTTSLLEQVVLFTKDLLKTLAKGDDFSNVLEESFGDRFSWEKAEAIRQAWAAGDFTQLPAIQIESGSVLQRANGAYAAQTNRIYLSQNFLEVNIGKPKAIANVLLEEIGHFVDVQINSVDSSGDEGAIFSALVRGESLSTEQLTFLQAEDDTLTLADGTEIEAAATLIVDTLIDESDGNFSAGDLSLREAIALATPGDTITFANSGTITLTLGELNINKALTINGDNDGNGTPDITVSGNNASRVFNIDDGNFGNKIAVNISGLNITRGRSKFGGGILNQELLTITNSRISHNSAFEFGGGGGIINSGTFNLINSILSNNFSADIGGGIWNSYFQGIVNISNSTLSGNISEVSGGGIASVGKLNLTNSTLMNNFAKKYGGGIAGGGSSSIFNLTNITLSNNSAEVGGGIWSSGTLNLNNSTLSSNSAAVGGGIWYEGIAATLANSIISGSSGGGQDFSGSVPTLNGNNLISDASIKGVGVINANPHLGLLQNNGGSTFTHQLLTGSPAIDAGDDTVAQDTLDIDNDGDTIELLPFDQRGKERFFGGKIDLGAFEVTPSDQLVSLTVQNPFGSTYAYEAKDNLGQQAIFTIARNTRAGDLDVTIKVSGDASFNQDYQFIGDNNQPIVVSEDHLRIKIPNGSYQTSVAFKALDDRFVENPETIVLDLAENSTGEVAYKAETGKDRIVLSIEDNEPSLYVEEFENGAEDGNKSGKFFINLTERASQDFKLFYDISGKATEVEDYTVNALIKIQEKDTEPVFEKEIINLTGNSLDIPANTISVEISINVEDDAIDEDDETVTLELKELRDQDGRVLNYGVLGRYVPGGGTDYTSTILIRDDDNAGILIKPISGSAAEGGDEAKFNISLTTRPLENVVLLFKNSNPSQGSLSIDSLTFTPDNFDNKVEKTIIIEALDDDLVEGIGEYKIKVDVNSEDPKYDVLEDEFTYTIQDNDIPGIKLNIQDQETSEVGDTATFTVVLDTQSTDTVKIDILGVDNSEGRLSTSSLTFDSSNWNIPQTVTITGVDDLIDDDDQTYTISFDASKSSDTNYAKLTQQNLDQLGKKVEIKNLDNDTAGVTLSPITVNVKEDGGTATFTVQLNSQPLKEVKIQIISSDETEGTISPAFLIFNNNNFSTPQTVTITGVDDGLIDGNQPFTIRSTIISDDEKYKNLKVAEFNVVNIDNDVVPTASINAGENITEGNPGTFTIFLDRPALEGGATVQVAISGTATLGKDFNLIETIQLSEGETEKTLTLATINDQIAENLETITLTLLSVNDDRQYIPSSTNSTATLTLSDNDVAGVNITTRNNNTSELGGKSEIEVVLTSQSESSVEINLVSSKPNEGTLSVSKLTFKPEEWNKAQIVTVMGVDDNIADGSTTFQIEAKATSSDPKYNNITINPLQLINQDNESFGVLILPSDGNVVVSEGGTTDTYQIVLTQSPTGTVQITATADSETEISLDGVNFAPTQTISLKDTTPHTITVRALADGEVTGDRASTIVHRITASSDPNYPTDLVVDALRAGVKDQDLPTVSILSTANGSEESTVAGQFNLLLSAAAPTGGITIKYQVEATSTATASNDEPFELGEPDYFILPGSIFIPEGATGATIEVLPTPDDKVTEPLETANITLIAGSGYLIDTAKANNTVSISDDDIAGVRITESGNQTRGLEGTSDDYTVRLTSQPRSNVEVVIATDKNSETIDKLTFTPNNWNIPQTVTAKFIDDGIVTGDRVSVITHQVKSGDPDYQNIEVRNVEATILEDEVASVTISPTTQLKEGERAVVAYTLVLDTKPTANVTINFSPDSLFEAIAPITFTPDDWNKPQNVVVSPVDDNRVTGNRTGTIIQKVVSDDPAFNNLAIKNASVSVLDNDTANIVVTVSDGNTQVREGSQTDKFTIALSSQPASDVKIEFLTTSPISSLAPVIFTPKNWSEPQTINVVAVNNGISQGSIREKTPIRLSVTTNDAGYNGLKLNDIPVDIADVAGVTVTKTSLQVGEGERPNTYQIRLNSEPYSDVTINFASAGGLLEAMAPLTFTRGNWNQLQTVTVKGVEGALATADLVSGAIRQTITSADPGYNNLNLSDVSVSVLSDNTFLTWEELVAAVGKRVGSVPSGLKSTLETRLGSLFLPVTLKGIEADRLLLSYPENLNTNNLLQKLPNLATIATNLKLANLLGTITKPQIEVEGFDAKQPEFNLIVPALGAESIRGLLTNLKPIPVDELVANVPALDLQVERDRLRLGYLNNQSLNNLLGKTPGVKDLADTLKLPNLTVATPSITIINPATNPRYELTVTSIPVNSLQSWLTTQIDALDSALPDAVQNAIKALANTAQDLDLVLSDNAVQVTYGGNLNIRGIINQLADKLGLSNPLPAELGIANPALKILNPGDDPSFEFIVPRLSIASLQTWLTSQVNSILPSEIQKNLTNEAQNLDLILAEDQLRLTYLGDINVGSALNKLTETLGLDRPFNNTLAVNNPEVAIEKNDSGDFTYAFSIPRLAIADAGSLLSGLNAPNFINSILSEISNLGLTFGKDKLELTYNGDFDLRTPINQLANALDLGTPISLPLKVSNPSIRIEGTGNKRSFELAVSRLPFDQSLNLMEDVFGRKLPDEVTDSLRSIGNKLDNLEFVLSQKPQDKENTSSQYSITLKYQDELDFTVDVNDILKNPPSFIEKAIKAANKAFFGSEDLKLKLANPELSVATGPELGFGAELNGKEFDIIYDKDGDFQLSYELPDIIDFSSFAKGVPILDLFKVSDPELIISSAAKRIEDPRLSTITLVEGFNFIGTIDFESAQDDISKFINKQLGIKSLGVLTGLGSEGASLAAVVPLNATLFPLPGMPSVGDLKAILKNLKLVLDAKSETQIDFGFESNLELSGYDPFQDNEPTLLLSGSLKLSPLPVTTLTAGFALQTNSRSWVNPFGIPDSEIRNLAFEVGGTYTPPFINNIGFLGDARFGNYDLEAAFSIDRSNFRNIALFLRVNEPLTLVDLLVGPVGSFALKQVGDEIPVIDKTLDLLDTILDVTVSGLDLNKDGKNEPTIQFVPFKTDIAGIPLEEGFAINAQVDAYGVKGRLSLNAETNLSEITGSLAISKIDLGGLGAVVIEGVNDSELNLNVQVGINTSPLISGDGRVKLFGAELASAKFSVGLDKVDIEGKIALPGLELNTDFAASNITKSNFTFSGSANASVFGNPIIGATVSGDRSRFAATGNLNLLGIPGVLQGSANATITLGTNLNDFALTGSGSLSIFNQSLANVNFSGNRNGISATGRLDFPGIPGVLTGGVNANVAIGNNDFALTGSGNLSIFNNPLANVNFSGNRNGISATGRLDFPGIPGVLTGGVNANVAIGNSDFSLSGSGGLSIFSYPIANASFSGNRNALTATGSLSLGIPKVLQGNINSTVTIGSNINNFALSGNGNISLLGKNLSNVSVSGSKNSLGFGAKNNFNTPFGSASSDLFVKLNSKGFDLNGKLNVSLPALGFTVLGKRFNTNTLSFGVSPDLDVDKSGRISGGLNDIKLSVFGKSLPEFDINLGVNSGFDSFDDIIEKIKKEVEGRAKGIAEGIANQAIKAPERAAEEAARLAREATKPLEQGVKSVGRLFGGSIEGSTIWFDTNNNGIFDPKEPNTITQSDGTYILEIPKGFVLSTGLIRSQGGIDATTGLPFQTTLAALPGSNITPLTVLMQQLVTEGATVDEALGIVQTEFGISPDIDLYGFDHLDETLNANPEARAVILAIAKVQSTVLGVQNLLAGAGGSTVAEQEAAVNSVLSAAAYSAVVDLIVSSQLNLEDANQVETIIRTTATEAQSVLQAKGLSFNIDLNVIDRVADEAAQVLAAGAIKKRILSDEADDGFDLLHRVTQAKRVSNGEEANALNLLGQGQLTETEILAFANTSEQALAAIRAVTLLPQLGGLSDFFLAEGEQLADFPITLYDFETPQDQLIINITSDNEELLPAGNVVLTPGIDKHTRLLNISPVTGLTGNATIVISVTDGDGQTIDQDFVITVETNKAPIFLSTGSFVVSPNAERGTVVGNLDANDGNGGITDISVGYSIASGNDDLNGNGDQPFGIDLNGGIFVNDPDDLLMATTGTQFNLTVVADDSVKTAETTISIALASTNTPPNLVTPITDQIATQGISFTLQIPITTFNDADAGDTLIYTATLDDGTPLPAWLSFDPNSRTFNGTPTKKELGTLQLKVIATDTKGATAEDSFNLQVINLSPIQGSSGNDILTGTDGDDYLVGGAGSGWPSDILNGGVGNDTASYITATFGVAASLAEGTGWQGDATGDKFISIENLEGSPYNDFLIGDNGANILTGLAGNDTLEGRAGDDTLDGGAGEDTLWGGDGNDILRGGFEKDTLVGDLGNDILEGGFGDDSLDAGLGDDTLKDLEGNNTFYAGEGNNLVTAGSGSDVIYAGAGFDTINAGDGINKIFAGEGFNQITSGEGNDIIYTGASRDIINAGNGNNQVYAGEGLNEIFTGFGDDTIYAGASNDLIDAGNGRNLIYAAEGNNLIGTGSGNDIVYAGSGSDWIFTGAGDDIIYAAEGNNLIAAGADDNLVYSGSGRDLFVLSSGTGSTTINQFQSHDRLGLIGGLSYDQLSITQNQQGNEFSTHIAIASTGDLLASLKWVEVSSITRNSFVDAESLGMLQPNGAASRSLLAGLMTSGVETGLTVPSVLDLQQQAITSGSPFNLARGIV</sequence>
<dbReference type="PROSITE" id="PS50268">
    <property type="entry name" value="CADHERIN_2"/>
    <property type="match status" value="1"/>
</dbReference>
<evidence type="ECO:0000256" key="4">
    <source>
        <dbReference type="ARBA" id="ARBA00022737"/>
    </source>
</evidence>
<reference evidence="7" key="2">
    <citation type="journal article" date="2019" name="Genome Biol. Evol.">
        <title>Day and night: Metabolic profiles and evolutionary relationships of six axenic non-marine cyanobacteria.</title>
        <authorList>
            <person name="Will S.E."/>
            <person name="Henke P."/>
            <person name="Boedeker C."/>
            <person name="Huang S."/>
            <person name="Brinkmann H."/>
            <person name="Rohde M."/>
            <person name="Jarek M."/>
            <person name="Friedl T."/>
            <person name="Seufert S."/>
            <person name="Schumacher M."/>
            <person name="Overmann J."/>
            <person name="Neumann-Schaal M."/>
            <person name="Petersen J."/>
        </authorList>
    </citation>
    <scope>NUCLEOTIDE SEQUENCE [LARGE SCALE GENOMIC DNA]</scope>
    <source>
        <strain evidence="7">PCC 7102</strain>
    </source>
</reference>
<dbReference type="Proteomes" id="UP000271624">
    <property type="component" value="Unassembled WGS sequence"/>
</dbReference>
<dbReference type="GO" id="GO:0016020">
    <property type="term" value="C:membrane"/>
    <property type="evidence" value="ECO:0007669"/>
    <property type="project" value="InterPro"/>
</dbReference>
<dbReference type="SUPFAM" id="SSF117074">
    <property type="entry name" value="Hypothetical protein PA1324"/>
    <property type="match status" value="1"/>
</dbReference>
<comment type="subcellular location">
    <subcellularLocation>
        <location evidence="1">Secreted</location>
    </subcellularLocation>
</comment>
<evidence type="ECO:0000256" key="3">
    <source>
        <dbReference type="ARBA" id="ARBA00022729"/>
    </source>
</evidence>
<dbReference type="GO" id="GO:0007156">
    <property type="term" value="P:homophilic cell adhesion via plasma membrane adhesion molecules"/>
    <property type="evidence" value="ECO:0007669"/>
    <property type="project" value="InterPro"/>
</dbReference>
<dbReference type="GO" id="GO:0005509">
    <property type="term" value="F:calcium ion binding"/>
    <property type="evidence" value="ECO:0007669"/>
    <property type="project" value="InterPro"/>
</dbReference>
<dbReference type="SUPFAM" id="SSF141072">
    <property type="entry name" value="CalX-like"/>
    <property type="match status" value="3"/>
</dbReference>
<evidence type="ECO:0000259" key="6">
    <source>
        <dbReference type="PROSITE" id="PS50268"/>
    </source>
</evidence>
<dbReference type="GO" id="GO:0007154">
    <property type="term" value="P:cell communication"/>
    <property type="evidence" value="ECO:0007669"/>
    <property type="project" value="InterPro"/>
</dbReference>
<dbReference type="Pfam" id="PF00353">
    <property type="entry name" value="HemolysinCabind"/>
    <property type="match status" value="7"/>
</dbReference>
<dbReference type="PROSITE" id="PS00330">
    <property type="entry name" value="HEMOLYSIN_CALCIUM"/>
    <property type="match status" value="3"/>
</dbReference>
<gene>
    <name evidence="7" type="ORF">DSM106972_031080</name>
</gene>
<keyword evidence="5" id="KW-0106">Calcium</keyword>
<dbReference type="InterPro" id="IPR015919">
    <property type="entry name" value="Cadherin-like_sf"/>
</dbReference>
<feature type="domain" description="Cadherin" evidence="6">
    <location>
        <begin position="3993"/>
        <end position="4102"/>
    </location>
</feature>
<evidence type="ECO:0000313" key="8">
    <source>
        <dbReference type="Proteomes" id="UP000271624"/>
    </source>
</evidence>
<dbReference type="InterPro" id="IPR038081">
    <property type="entry name" value="CalX-like_sf"/>
</dbReference>
<dbReference type="PANTHER" id="PTHR38340">
    <property type="entry name" value="S-LAYER PROTEIN"/>
    <property type="match status" value="1"/>
</dbReference>
<dbReference type="InterPro" id="IPR050557">
    <property type="entry name" value="RTX_toxin/Mannuronan_C5-epim"/>
</dbReference>
<protein>
    <recommendedName>
        <fullName evidence="6">Cadherin domain-containing protein</fullName>
    </recommendedName>
</protein>
<accession>A0A433VIJ9</accession>
<keyword evidence="2" id="KW-0964">Secreted</keyword>
<dbReference type="SUPFAM" id="SSF49313">
    <property type="entry name" value="Cadherin-like"/>
    <property type="match status" value="1"/>
</dbReference>
<dbReference type="PRINTS" id="PR00313">
    <property type="entry name" value="CABNDNGRPT"/>
</dbReference>
<dbReference type="NCBIfam" id="NF041518">
    <property type="entry name" value="choice_anch_Q"/>
    <property type="match status" value="1"/>
</dbReference>
<evidence type="ECO:0000256" key="1">
    <source>
        <dbReference type="ARBA" id="ARBA00004613"/>
    </source>
</evidence>
<dbReference type="SMART" id="SM00736">
    <property type="entry name" value="CADG"/>
    <property type="match status" value="1"/>
</dbReference>
<evidence type="ECO:0000256" key="5">
    <source>
        <dbReference type="ARBA" id="ARBA00022837"/>
    </source>
</evidence>
<dbReference type="Gene3D" id="2.60.40.60">
    <property type="entry name" value="Cadherins"/>
    <property type="match status" value="1"/>
</dbReference>
<keyword evidence="8" id="KW-1185">Reference proteome</keyword>
<dbReference type="OrthoDB" id="474186at2"/>
<dbReference type="Pfam" id="PF05345">
    <property type="entry name" value="He_PIG"/>
    <property type="match status" value="1"/>
</dbReference>
<dbReference type="Gene3D" id="2.60.40.10">
    <property type="entry name" value="Immunoglobulins"/>
    <property type="match status" value="1"/>
</dbReference>
<dbReference type="Gene3D" id="2.150.10.10">
    <property type="entry name" value="Serralysin-like metalloprotease, C-terminal"/>
    <property type="match status" value="4"/>
</dbReference>
<dbReference type="PANTHER" id="PTHR38340:SF1">
    <property type="entry name" value="S-LAYER PROTEIN"/>
    <property type="match status" value="1"/>
</dbReference>
<reference evidence="7" key="1">
    <citation type="submission" date="2018-12" db="EMBL/GenBank/DDBJ databases">
        <authorList>
            <person name="Will S."/>
            <person name="Neumann-Schaal M."/>
            <person name="Henke P."/>
        </authorList>
    </citation>
    <scope>NUCLEOTIDE SEQUENCE</scope>
    <source>
        <strain evidence="7">PCC 7102</strain>
    </source>
</reference>
<dbReference type="GO" id="GO:0005576">
    <property type="term" value="C:extracellular region"/>
    <property type="evidence" value="ECO:0007669"/>
    <property type="project" value="UniProtKB-SubCell"/>
</dbReference>
<organism evidence="7 8">
    <name type="scientific">Dulcicalothrix desertica PCC 7102</name>
    <dbReference type="NCBI Taxonomy" id="232991"/>
    <lineage>
        <taxon>Bacteria</taxon>
        <taxon>Bacillati</taxon>
        <taxon>Cyanobacteriota</taxon>
        <taxon>Cyanophyceae</taxon>
        <taxon>Nostocales</taxon>
        <taxon>Calotrichaceae</taxon>
        <taxon>Dulcicalothrix</taxon>
    </lineage>
</organism>
<dbReference type="InterPro" id="IPR006644">
    <property type="entry name" value="Cadg"/>
</dbReference>
<dbReference type="CDD" id="cd11304">
    <property type="entry name" value="Cadherin_repeat"/>
    <property type="match status" value="1"/>
</dbReference>
<dbReference type="EMBL" id="RSCL01000007">
    <property type="protein sequence ID" value="RUT05902.1"/>
    <property type="molecule type" value="Genomic_DNA"/>
</dbReference>
<name>A0A433VIJ9_9CYAN</name>
<keyword evidence="4" id="KW-0677">Repeat</keyword>
<proteinExistence type="predicted"/>
<dbReference type="Pfam" id="PF03160">
    <property type="entry name" value="Calx-beta"/>
    <property type="match status" value="2"/>
</dbReference>
<dbReference type="InterPro" id="IPR003644">
    <property type="entry name" value="Calx_beta"/>
</dbReference>
<dbReference type="SUPFAM" id="SSF51120">
    <property type="entry name" value="beta-Roll"/>
    <property type="match status" value="3"/>
</dbReference>
<dbReference type="InterPro" id="IPR001343">
    <property type="entry name" value="Hemolysn_Ca-bd"/>
</dbReference>
<comment type="caution">
    <text evidence="7">The sequence shown here is derived from an EMBL/GenBank/DDBJ whole genome shotgun (WGS) entry which is preliminary data.</text>
</comment>
<dbReference type="SUPFAM" id="SSF51126">
    <property type="entry name" value="Pectin lyase-like"/>
    <property type="match status" value="1"/>
</dbReference>
<dbReference type="InterPro" id="IPR011050">
    <property type="entry name" value="Pectin_lyase_fold/virulence"/>
</dbReference>
<dbReference type="InterPro" id="IPR059226">
    <property type="entry name" value="Choice_anch_Q_dom"/>
</dbReference>
<dbReference type="RefSeq" id="WP_127081619.1">
    <property type="nucleotide sequence ID" value="NZ_RSCL01000007.1"/>
</dbReference>